<sequence length="328" mass="35648">MRGAHLLTATFLLSLIVAVYPGESFAMPSYARQSGVSCFGCHSQTSGLENAQLLTGKQSGKFTLEGLTVLSVAPSKSLKVGISVHTRPSWDASFSSQRSDLRYYDPGLRNQLDETGNMAGFSGFVGSDLFLASIGLLNPSLGYALQYDGNRESSVWYRLAFTPKFGGLNFTLGLFGSSNNTGPNNLLGRQAVNDFISAKSFGLDASVRGAIGPISVDLKTVYSNRGFETGFTGRNTGQDEASDSFNAMAKIGFNKTFGLSAAYTTYGSFTDYAAYTPSYLLREEEATIGAWINLTDNVTVQPEYTTYKVDKQLDDREGEFKLRFFSEF</sequence>
<dbReference type="EMBL" id="UOGA01000074">
    <property type="protein sequence ID" value="VAX16722.1"/>
    <property type="molecule type" value="Genomic_DNA"/>
</dbReference>
<dbReference type="SUPFAM" id="SSF56935">
    <property type="entry name" value="Porins"/>
    <property type="match status" value="1"/>
</dbReference>
<dbReference type="AlphaFoldDB" id="A0A3B1BKT2"/>
<accession>A0A3B1BKT2</accession>
<name>A0A3B1BKT2_9ZZZZ</name>
<organism evidence="1">
    <name type="scientific">hydrothermal vent metagenome</name>
    <dbReference type="NCBI Taxonomy" id="652676"/>
    <lineage>
        <taxon>unclassified sequences</taxon>
        <taxon>metagenomes</taxon>
        <taxon>ecological metagenomes</taxon>
    </lineage>
</organism>
<evidence type="ECO:0000313" key="1">
    <source>
        <dbReference type="EMBL" id="VAX16722.1"/>
    </source>
</evidence>
<proteinExistence type="predicted"/>
<reference evidence="1" key="1">
    <citation type="submission" date="2018-06" db="EMBL/GenBank/DDBJ databases">
        <authorList>
            <person name="Zhirakovskaya E."/>
        </authorList>
    </citation>
    <scope>NUCLEOTIDE SEQUENCE</scope>
</reference>
<protein>
    <submittedName>
        <fullName evidence="1">Uncharacterized protein</fullName>
    </submittedName>
</protein>
<gene>
    <name evidence="1" type="ORF">MNBD_NITROSPINAE04-1849</name>
</gene>